<dbReference type="GO" id="GO:0003677">
    <property type="term" value="F:DNA binding"/>
    <property type="evidence" value="ECO:0007669"/>
    <property type="project" value="UniProtKB-KW"/>
</dbReference>
<dbReference type="GO" id="GO:0009378">
    <property type="term" value="F:four-way junction helicase activity"/>
    <property type="evidence" value="ECO:0007669"/>
    <property type="project" value="TreeGrafter"/>
</dbReference>
<dbReference type="NCBIfam" id="TIGR01389">
    <property type="entry name" value="recQ"/>
    <property type="match status" value="1"/>
</dbReference>
<evidence type="ECO:0000259" key="18">
    <source>
        <dbReference type="PROSITE" id="PS51192"/>
    </source>
</evidence>
<evidence type="ECO:0000256" key="9">
    <source>
        <dbReference type="ARBA" id="ARBA00022833"/>
    </source>
</evidence>
<dbReference type="SUPFAM" id="SSF47819">
    <property type="entry name" value="HRDC-like"/>
    <property type="match status" value="1"/>
</dbReference>
<dbReference type="CDD" id="cd18794">
    <property type="entry name" value="SF2_C_RecQ"/>
    <property type="match status" value="1"/>
</dbReference>
<dbReference type="Gene3D" id="1.10.10.10">
    <property type="entry name" value="Winged helix-like DNA-binding domain superfamily/Winged helix DNA-binding domain"/>
    <property type="match status" value="1"/>
</dbReference>
<dbReference type="PROSITE" id="PS51194">
    <property type="entry name" value="HELICASE_CTER"/>
    <property type="match status" value="1"/>
</dbReference>
<keyword evidence="21" id="KW-1185">Reference proteome</keyword>
<evidence type="ECO:0000256" key="12">
    <source>
        <dbReference type="ARBA" id="ARBA00023172"/>
    </source>
</evidence>
<dbReference type="GO" id="GO:0016787">
    <property type="term" value="F:hydrolase activity"/>
    <property type="evidence" value="ECO:0007669"/>
    <property type="project" value="UniProtKB-KW"/>
</dbReference>
<evidence type="ECO:0000256" key="6">
    <source>
        <dbReference type="ARBA" id="ARBA00022763"/>
    </source>
</evidence>
<dbReference type="AlphaFoldDB" id="A0A443YZ48"/>
<keyword evidence="6" id="KW-0227">DNA damage</keyword>
<comment type="cofactor">
    <cofactor evidence="2">
        <name>Zn(2+)</name>
        <dbReference type="ChEBI" id="CHEBI:29105"/>
    </cofactor>
</comment>
<dbReference type="Gene3D" id="3.40.50.300">
    <property type="entry name" value="P-loop containing nucleotide triphosphate hydrolases"/>
    <property type="match status" value="2"/>
</dbReference>
<evidence type="ECO:0000256" key="16">
    <source>
        <dbReference type="NCBIfam" id="TIGR01389"/>
    </source>
</evidence>
<dbReference type="NCBIfam" id="TIGR00614">
    <property type="entry name" value="recQ_fam"/>
    <property type="match status" value="1"/>
</dbReference>
<evidence type="ECO:0000256" key="8">
    <source>
        <dbReference type="ARBA" id="ARBA00022806"/>
    </source>
</evidence>
<dbReference type="OrthoDB" id="9760034at2"/>
<evidence type="ECO:0000259" key="19">
    <source>
        <dbReference type="PROSITE" id="PS51194"/>
    </source>
</evidence>
<evidence type="ECO:0000256" key="15">
    <source>
        <dbReference type="ARBA" id="ARBA00034617"/>
    </source>
</evidence>
<evidence type="ECO:0000256" key="10">
    <source>
        <dbReference type="ARBA" id="ARBA00022840"/>
    </source>
</evidence>
<comment type="caution">
    <text evidence="20">The sequence shown here is derived from an EMBL/GenBank/DDBJ whole genome shotgun (WGS) entry which is preliminary data.</text>
</comment>
<accession>A0A443YZ48</accession>
<proteinExistence type="inferred from homology"/>
<dbReference type="Pfam" id="PF09382">
    <property type="entry name" value="RQC"/>
    <property type="match status" value="1"/>
</dbReference>
<evidence type="ECO:0000256" key="1">
    <source>
        <dbReference type="ARBA" id="ARBA00001946"/>
    </source>
</evidence>
<dbReference type="InterPro" id="IPR044876">
    <property type="entry name" value="HRDC_dom_sf"/>
</dbReference>
<comment type="catalytic activity">
    <reaction evidence="15">
        <text>Couples ATP hydrolysis with the unwinding of duplex DNA by translocating in the 3'-5' direction.</text>
        <dbReference type="EC" id="5.6.2.4"/>
    </reaction>
</comment>
<dbReference type="SMART" id="SM00341">
    <property type="entry name" value="HRDC"/>
    <property type="match status" value="1"/>
</dbReference>
<feature type="domain" description="Helicase ATP-binding" evidence="18">
    <location>
        <begin position="36"/>
        <end position="204"/>
    </location>
</feature>
<dbReference type="SMART" id="SM00490">
    <property type="entry name" value="HELICc"/>
    <property type="match status" value="1"/>
</dbReference>
<dbReference type="FunFam" id="1.10.150.80:FF:000002">
    <property type="entry name" value="ATP-dependent DNA helicase RecQ"/>
    <property type="match status" value="1"/>
</dbReference>
<keyword evidence="13" id="KW-0234">DNA repair</keyword>
<gene>
    <name evidence="20" type="primary">recQ</name>
    <name evidence="20" type="ORF">EGC76_09230</name>
</gene>
<dbReference type="GO" id="GO:0006281">
    <property type="term" value="P:DNA repair"/>
    <property type="evidence" value="ECO:0007669"/>
    <property type="project" value="UniProtKB-KW"/>
</dbReference>
<evidence type="ECO:0000256" key="3">
    <source>
        <dbReference type="ARBA" id="ARBA00005446"/>
    </source>
</evidence>
<evidence type="ECO:0000256" key="4">
    <source>
        <dbReference type="ARBA" id="ARBA00022723"/>
    </source>
</evidence>
<keyword evidence="10" id="KW-0067">ATP-binding</keyword>
<feature type="domain" description="Helicase C-terminal" evidence="19">
    <location>
        <begin position="225"/>
        <end position="377"/>
    </location>
</feature>
<dbReference type="GO" id="GO:0009432">
    <property type="term" value="P:SOS response"/>
    <property type="evidence" value="ECO:0007669"/>
    <property type="project" value="UniProtKB-UniRule"/>
</dbReference>
<dbReference type="InterPro" id="IPR006293">
    <property type="entry name" value="DNA_helicase_ATP-dep_RecQ_bac"/>
</dbReference>
<dbReference type="InterPro" id="IPR032284">
    <property type="entry name" value="RecQ_Zn-bd"/>
</dbReference>
<dbReference type="FunFam" id="3.40.50.300:FF:000296">
    <property type="entry name" value="ATP-dependent DNA helicase RecQ"/>
    <property type="match status" value="1"/>
</dbReference>
<dbReference type="EC" id="5.6.2.4" evidence="16"/>
<dbReference type="FunFam" id="1.10.10.10:FF:000175">
    <property type="entry name" value="ATP-dependent DNA helicase RecQ"/>
    <property type="match status" value="1"/>
</dbReference>
<dbReference type="GO" id="GO:0043590">
    <property type="term" value="C:bacterial nucleoid"/>
    <property type="evidence" value="ECO:0007669"/>
    <property type="project" value="TreeGrafter"/>
</dbReference>
<evidence type="ECO:0000313" key="21">
    <source>
        <dbReference type="Proteomes" id="UP000288789"/>
    </source>
</evidence>
<evidence type="ECO:0000256" key="2">
    <source>
        <dbReference type="ARBA" id="ARBA00001947"/>
    </source>
</evidence>
<evidence type="ECO:0000256" key="14">
    <source>
        <dbReference type="ARBA" id="ARBA00023235"/>
    </source>
</evidence>
<dbReference type="GO" id="GO:0030894">
    <property type="term" value="C:replisome"/>
    <property type="evidence" value="ECO:0007669"/>
    <property type="project" value="TreeGrafter"/>
</dbReference>
<evidence type="ECO:0000256" key="11">
    <source>
        <dbReference type="ARBA" id="ARBA00023125"/>
    </source>
</evidence>
<comment type="cofactor">
    <cofactor evidence="1">
        <name>Mg(2+)</name>
        <dbReference type="ChEBI" id="CHEBI:18420"/>
    </cofactor>
</comment>
<dbReference type="PROSITE" id="PS50967">
    <property type="entry name" value="HRDC"/>
    <property type="match status" value="1"/>
</dbReference>
<dbReference type="SUPFAM" id="SSF52540">
    <property type="entry name" value="P-loop containing nucleoside triphosphate hydrolases"/>
    <property type="match status" value="2"/>
</dbReference>
<sequence>MFSSIGDVILSESALSQLLADVFGYTAFREGQQQVIEAVQQHRDALVLMPTGGGKSLCYQLPALASDGLTVVISPLISLMQDQVEALQTMGVAAAALNNGLTPEQNASIMEQLNSNSIRLLYVSPERAMQGFFIRLLQQWQVSLVAIDEAHCISQWGHDFRPEYGQLGQLRETLPNVPFMALTATADAATEADIITRLHLHDPVVYKGSFDRPNIRYVVEEKYKPYKQVTDYIKKQRGASGIVYCGSRKKVEELAEKLQREGLRAAGYHAGMAHSQREFVLRGFVRDDIDVVVATVAFGMGINKPNVRFVVHFDVPRSVEGYYQETGRAGRDGLPAEAVLLYDPSDAAWIKSIIVDHPDEDRRRIEQHKFAAMQAMSEAQTCRRLVLLNYFNEYRDKPCGNCDICLDPPRQYDGTVDAQKVLSCIYRVSQRFGMNHVIDVLRGSKSQRLMELGHDKLSTYGIGADQSHEYWLGVVRQLIHRGLVIQNVQQYGVLQLTDAARPVLRGEIALQLAEPRINLVVSKPRVADRGDYDKVLFRRLRALRKTIADAEEVPPFVVFNDTSLVEMAVNYPIDETAMLAITGVGQKKLERYGQEFIAAISAYLDADDEPVSRF</sequence>
<keyword evidence="12" id="KW-0233">DNA recombination</keyword>
<keyword evidence="8 20" id="KW-0347">Helicase</keyword>
<reference evidence="20 21" key="1">
    <citation type="submission" date="2018-12" db="EMBL/GenBank/DDBJ databases">
        <authorList>
            <person name="Li A."/>
            <person name="Zhang M."/>
            <person name="Zhu H."/>
        </authorList>
    </citation>
    <scope>NUCLEOTIDE SEQUENCE [LARGE SCALE GENOMIC DNA]</scope>
    <source>
        <strain evidence="20 21">R04H25</strain>
    </source>
</reference>
<evidence type="ECO:0000256" key="5">
    <source>
        <dbReference type="ARBA" id="ARBA00022741"/>
    </source>
</evidence>
<dbReference type="FunFam" id="3.40.50.300:FF:000156">
    <property type="entry name" value="ATP-dependent DNA helicase recQ"/>
    <property type="match status" value="1"/>
</dbReference>
<dbReference type="InterPro" id="IPR002121">
    <property type="entry name" value="HRDC_dom"/>
</dbReference>
<keyword evidence="14" id="KW-0413">Isomerase</keyword>
<dbReference type="PANTHER" id="PTHR13710">
    <property type="entry name" value="DNA HELICASE RECQ FAMILY MEMBER"/>
    <property type="match status" value="1"/>
</dbReference>
<evidence type="ECO:0000256" key="7">
    <source>
        <dbReference type="ARBA" id="ARBA00022801"/>
    </source>
</evidence>
<dbReference type="InterPro" id="IPR001650">
    <property type="entry name" value="Helicase_C-like"/>
</dbReference>
<name>A0A443YZ48_9GAMM</name>
<protein>
    <recommendedName>
        <fullName evidence="16">DNA helicase RecQ</fullName>
        <ecNumber evidence="16">5.6.2.4</ecNumber>
    </recommendedName>
</protein>
<dbReference type="PROSITE" id="PS51192">
    <property type="entry name" value="HELICASE_ATP_BIND_1"/>
    <property type="match status" value="1"/>
</dbReference>
<dbReference type="GO" id="GO:0006310">
    <property type="term" value="P:DNA recombination"/>
    <property type="evidence" value="ECO:0007669"/>
    <property type="project" value="UniProtKB-UniRule"/>
</dbReference>
<dbReference type="SMART" id="SM00956">
    <property type="entry name" value="RQC"/>
    <property type="match status" value="1"/>
</dbReference>
<evidence type="ECO:0000259" key="17">
    <source>
        <dbReference type="PROSITE" id="PS50967"/>
    </source>
</evidence>
<feature type="domain" description="HRDC" evidence="17">
    <location>
        <begin position="530"/>
        <end position="610"/>
    </location>
</feature>
<dbReference type="SMART" id="SM00487">
    <property type="entry name" value="DEXDc"/>
    <property type="match status" value="1"/>
</dbReference>
<dbReference type="RefSeq" id="WP_128352704.1">
    <property type="nucleotide sequence ID" value="NZ_CAXBCQ010000005.1"/>
</dbReference>
<dbReference type="Pfam" id="PF00271">
    <property type="entry name" value="Helicase_C"/>
    <property type="match status" value="1"/>
</dbReference>
<dbReference type="InterPro" id="IPR014001">
    <property type="entry name" value="Helicase_ATP-bd"/>
</dbReference>
<dbReference type="GO" id="GO:0005737">
    <property type="term" value="C:cytoplasm"/>
    <property type="evidence" value="ECO:0007669"/>
    <property type="project" value="TreeGrafter"/>
</dbReference>
<dbReference type="CDD" id="cd17920">
    <property type="entry name" value="DEXHc_RecQ"/>
    <property type="match status" value="1"/>
</dbReference>
<dbReference type="InterPro" id="IPR018982">
    <property type="entry name" value="RQC_domain"/>
</dbReference>
<dbReference type="InterPro" id="IPR027417">
    <property type="entry name" value="P-loop_NTPase"/>
</dbReference>
<keyword evidence="9" id="KW-0862">Zinc</keyword>
<comment type="similarity">
    <text evidence="3">Belongs to the helicase family. RecQ subfamily.</text>
</comment>
<dbReference type="InterPro" id="IPR004589">
    <property type="entry name" value="DNA_helicase_ATP-dep_RecQ"/>
</dbReference>
<keyword evidence="11" id="KW-0238">DNA-binding</keyword>
<keyword evidence="5" id="KW-0547">Nucleotide-binding</keyword>
<keyword evidence="7 20" id="KW-0378">Hydrolase</keyword>
<dbReference type="InterPro" id="IPR036388">
    <property type="entry name" value="WH-like_DNA-bd_sf"/>
</dbReference>
<dbReference type="GO" id="GO:0006260">
    <property type="term" value="P:DNA replication"/>
    <property type="evidence" value="ECO:0007669"/>
    <property type="project" value="InterPro"/>
</dbReference>
<dbReference type="PANTHER" id="PTHR13710:SF105">
    <property type="entry name" value="ATP-DEPENDENT DNA HELICASE Q1"/>
    <property type="match status" value="1"/>
</dbReference>
<dbReference type="Proteomes" id="UP000288789">
    <property type="component" value="Unassembled WGS sequence"/>
</dbReference>
<dbReference type="GO" id="GO:0046872">
    <property type="term" value="F:metal ion binding"/>
    <property type="evidence" value="ECO:0007669"/>
    <property type="project" value="UniProtKB-KW"/>
</dbReference>
<dbReference type="EMBL" id="RSFE01000006">
    <property type="protein sequence ID" value="RWU09366.1"/>
    <property type="molecule type" value="Genomic_DNA"/>
</dbReference>
<dbReference type="GO" id="GO:0043138">
    <property type="term" value="F:3'-5' DNA helicase activity"/>
    <property type="evidence" value="ECO:0007669"/>
    <property type="project" value="UniProtKB-EC"/>
</dbReference>
<evidence type="ECO:0000256" key="13">
    <source>
        <dbReference type="ARBA" id="ARBA00023204"/>
    </source>
</evidence>
<dbReference type="GO" id="GO:0005524">
    <property type="term" value="F:ATP binding"/>
    <property type="evidence" value="ECO:0007669"/>
    <property type="project" value="UniProtKB-KW"/>
</dbReference>
<organism evidence="20 21">
    <name type="scientific">Pseudidiomarina gelatinasegens</name>
    <dbReference type="NCBI Taxonomy" id="2487740"/>
    <lineage>
        <taxon>Bacteria</taxon>
        <taxon>Pseudomonadati</taxon>
        <taxon>Pseudomonadota</taxon>
        <taxon>Gammaproteobacteria</taxon>
        <taxon>Alteromonadales</taxon>
        <taxon>Idiomarinaceae</taxon>
        <taxon>Pseudidiomarina</taxon>
    </lineage>
</organism>
<dbReference type="InterPro" id="IPR010997">
    <property type="entry name" value="HRDC-like_sf"/>
</dbReference>
<dbReference type="Pfam" id="PF16124">
    <property type="entry name" value="RecQ_Zn_bind"/>
    <property type="match status" value="1"/>
</dbReference>
<dbReference type="Gene3D" id="1.10.150.80">
    <property type="entry name" value="HRDC domain"/>
    <property type="match status" value="1"/>
</dbReference>
<dbReference type="Pfam" id="PF00570">
    <property type="entry name" value="HRDC"/>
    <property type="match status" value="1"/>
</dbReference>
<keyword evidence="4" id="KW-0479">Metal-binding</keyword>
<dbReference type="Pfam" id="PF00270">
    <property type="entry name" value="DEAD"/>
    <property type="match status" value="1"/>
</dbReference>
<dbReference type="InterPro" id="IPR011545">
    <property type="entry name" value="DEAD/DEAH_box_helicase_dom"/>
</dbReference>
<evidence type="ECO:0000313" key="20">
    <source>
        <dbReference type="EMBL" id="RWU09366.1"/>
    </source>
</evidence>